<dbReference type="AlphaFoldDB" id="A0AAD9WF86"/>
<evidence type="ECO:0000256" key="1">
    <source>
        <dbReference type="ARBA" id="ARBA00022679"/>
    </source>
</evidence>
<accession>A0AAD9WF86</accession>
<evidence type="ECO:0000256" key="2">
    <source>
        <dbReference type="ARBA" id="ARBA00023315"/>
    </source>
</evidence>
<dbReference type="EMBL" id="JAUBYV010000004">
    <property type="protein sequence ID" value="KAK2627121.1"/>
    <property type="molecule type" value="Genomic_DNA"/>
</dbReference>
<dbReference type="PANTHER" id="PTHR42919">
    <property type="entry name" value="N-ALPHA-ACETYLTRANSFERASE"/>
    <property type="match status" value="1"/>
</dbReference>
<reference evidence="5" key="1">
    <citation type="submission" date="2023-06" db="EMBL/GenBank/DDBJ databases">
        <title>Draft genome of Marssonina rosae.</title>
        <authorList>
            <person name="Cheng Q."/>
        </authorList>
    </citation>
    <scope>NUCLEOTIDE SEQUENCE</scope>
    <source>
        <strain evidence="5">R4</strain>
    </source>
</reference>
<organism evidence="5 6">
    <name type="scientific">Diplocarpon rosae</name>
    <dbReference type="NCBI Taxonomy" id="946125"/>
    <lineage>
        <taxon>Eukaryota</taxon>
        <taxon>Fungi</taxon>
        <taxon>Dikarya</taxon>
        <taxon>Ascomycota</taxon>
        <taxon>Pezizomycotina</taxon>
        <taxon>Leotiomycetes</taxon>
        <taxon>Helotiales</taxon>
        <taxon>Drepanopezizaceae</taxon>
        <taxon>Diplocarpon</taxon>
    </lineage>
</organism>
<dbReference type="GO" id="GO:0007064">
    <property type="term" value="P:mitotic sister chromatid cohesion"/>
    <property type="evidence" value="ECO:0007669"/>
    <property type="project" value="TreeGrafter"/>
</dbReference>
<evidence type="ECO:0000259" key="4">
    <source>
        <dbReference type="PROSITE" id="PS51186"/>
    </source>
</evidence>
<dbReference type="SUPFAM" id="SSF55729">
    <property type="entry name" value="Acyl-CoA N-acyltransferases (Nat)"/>
    <property type="match status" value="1"/>
</dbReference>
<comment type="caution">
    <text evidence="5">The sequence shown here is derived from an EMBL/GenBank/DDBJ whole genome shotgun (WGS) entry which is preliminary data.</text>
</comment>
<feature type="region of interest" description="Disordered" evidence="3">
    <location>
        <begin position="267"/>
        <end position="356"/>
    </location>
</feature>
<keyword evidence="1" id="KW-0808">Transferase</keyword>
<keyword evidence="6" id="KW-1185">Reference proteome</keyword>
<dbReference type="InterPro" id="IPR051556">
    <property type="entry name" value="N-term/lysine_N-AcTrnsfr"/>
</dbReference>
<evidence type="ECO:0000256" key="3">
    <source>
        <dbReference type="SAM" id="MobiDB-lite"/>
    </source>
</evidence>
<dbReference type="GO" id="GO:0016747">
    <property type="term" value="F:acyltransferase activity, transferring groups other than amino-acyl groups"/>
    <property type="evidence" value="ECO:0007669"/>
    <property type="project" value="InterPro"/>
</dbReference>
<feature type="compositionally biased region" description="Low complexity" evidence="3">
    <location>
        <begin position="317"/>
        <end position="338"/>
    </location>
</feature>
<keyword evidence="2" id="KW-0012">Acyltransferase</keyword>
<dbReference type="PROSITE" id="PS51186">
    <property type="entry name" value="GNAT"/>
    <property type="match status" value="1"/>
</dbReference>
<evidence type="ECO:0000313" key="6">
    <source>
        <dbReference type="Proteomes" id="UP001285354"/>
    </source>
</evidence>
<dbReference type="PANTHER" id="PTHR42919:SF8">
    <property type="entry name" value="N-ALPHA-ACETYLTRANSFERASE 50"/>
    <property type="match status" value="1"/>
</dbReference>
<dbReference type="Gene3D" id="3.40.630.30">
    <property type="match status" value="1"/>
</dbReference>
<feature type="compositionally biased region" description="Polar residues" evidence="3">
    <location>
        <begin position="49"/>
        <end position="60"/>
    </location>
</feature>
<dbReference type="InterPro" id="IPR016181">
    <property type="entry name" value="Acyl_CoA_acyltransferase"/>
</dbReference>
<feature type="region of interest" description="Disordered" evidence="3">
    <location>
        <begin position="1"/>
        <end position="71"/>
    </location>
</feature>
<feature type="domain" description="N-acetyltransferase" evidence="4">
    <location>
        <begin position="74"/>
        <end position="251"/>
    </location>
</feature>
<dbReference type="Proteomes" id="UP001285354">
    <property type="component" value="Unassembled WGS sequence"/>
</dbReference>
<feature type="compositionally biased region" description="Pro residues" evidence="3">
    <location>
        <begin position="30"/>
        <end position="40"/>
    </location>
</feature>
<feature type="compositionally biased region" description="Basic and acidic residues" evidence="3">
    <location>
        <begin position="290"/>
        <end position="301"/>
    </location>
</feature>
<dbReference type="InterPro" id="IPR000182">
    <property type="entry name" value="GNAT_dom"/>
</dbReference>
<feature type="compositionally biased region" description="Polar residues" evidence="3">
    <location>
        <begin position="268"/>
        <end position="280"/>
    </location>
</feature>
<protein>
    <recommendedName>
        <fullName evidence="4">N-acetyltransferase domain-containing protein</fullName>
    </recommendedName>
</protein>
<dbReference type="GO" id="GO:0031415">
    <property type="term" value="C:NatA complex"/>
    <property type="evidence" value="ECO:0007669"/>
    <property type="project" value="TreeGrafter"/>
</dbReference>
<feature type="compositionally biased region" description="Low complexity" evidence="3">
    <location>
        <begin position="347"/>
        <end position="356"/>
    </location>
</feature>
<proteinExistence type="predicted"/>
<evidence type="ECO:0000313" key="5">
    <source>
        <dbReference type="EMBL" id="KAK2627121.1"/>
    </source>
</evidence>
<sequence length="356" mass="38990">MDTNGANTRVQPSIRSFFQPRQPSYTMPPGSSPPPQPSPSSLPRATPSAPIQPSTNTSQAIPPATRTPILPPQATISSIQQLHIQPLRRINALLLPIHYPDSFYHKILSPDPPTPSNGFSRAILWTDPTTQETKVVGGVVCRLDPALSESSTAQNPVYTPDAYDIYVQSLVLLSPYRGKGLVAAVLNEIIEAATQQNEIRIDSLYAHVWTKNEEALDWYAARGFKREEPVIHGYYRRLDPDTAFLYRRRLVPSDHLASPPELRDCNSLPVSKVSTPTTATRPPISMHARSFQDKGPEREWNDLPEDILGGGLLKTPSALGSRQGSAASSRSSSRSVSEVKAKKKRAYPAAAFGSLA</sequence>
<gene>
    <name evidence="5" type="ORF">QTJ16_003087</name>
</gene>
<feature type="compositionally biased region" description="Polar residues" evidence="3">
    <location>
        <begin position="1"/>
        <end position="22"/>
    </location>
</feature>
<name>A0AAD9WF86_9HELO</name>
<dbReference type="Pfam" id="PF00583">
    <property type="entry name" value="Acetyltransf_1"/>
    <property type="match status" value="1"/>
</dbReference>